<reference evidence="2" key="2">
    <citation type="submission" date="2020-09" db="EMBL/GenBank/DDBJ databases">
        <authorList>
            <person name="Sun Q."/>
            <person name="Zhou Y."/>
        </authorList>
    </citation>
    <scope>NUCLEOTIDE SEQUENCE</scope>
    <source>
        <strain evidence="2">CGMCC 1.12408</strain>
    </source>
</reference>
<gene>
    <name evidence="2" type="ORF">GCM10008025_17530</name>
</gene>
<dbReference type="SUPFAM" id="SSF54292">
    <property type="entry name" value="2Fe-2S ferredoxin-like"/>
    <property type="match status" value="1"/>
</dbReference>
<dbReference type="InterPro" id="IPR042204">
    <property type="entry name" value="2Fe-2S-bd_N"/>
</dbReference>
<dbReference type="CDD" id="cd00207">
    <property type="entry name" value="fer2"/>
    <property type="match status" value="1"/>
</dbReference>
<dbReference type="GO" id="GO:0016491">
    <property type="term" value="F:oxidoreductase activity"/>
    <property type="evidence" value="ECO:0007669"/>
    <property type="project" value="UniProtKB-KW"/>
</dbReference>
<proteinExistence type="predicted"/>
<evidence type="ECO:0000313" key="2">
    <source>
        <dbReference type="EMBL" id="GGA74273.1"/>
    </source>
</evidence>
<dbReference type="RefSeq" id="WP_188384311.1">
    <property type="nucleotide sequence ID" value="NZ_BMEY01000007.1"/>
</dbReference>
<dbReference type="EMBL" id="BMEY01000007">
    <property type="protein sequence ID" value="GGA74273.1"/>
    <property type="molecule type" value="Genomic_DNA"/>
</dbReference>
<dbReference type="AlphaFoldDB" id="A0A916W7J7"/>
<evidence type="ECO:0000256" key="1">
    <source>
        <dbReference type="ARBA" id="ARBA00023002"/>
    </source>
</evidence>
<dbReference type="GO" id="GO:0051536">
    <property type="term" value="F:iron-sulfur cluster binding"/>
    <property type="evidence" value="ECO:0007669"/>
    <property type="project" value="InterPro"/>
</dbReference>
<dbReference type="InterPro" id="IPR001041">
    <property type="entry name" value="2Fe-2S_ferredoxin-type"/>
</dbReference>
<protein>
    <submittedName>
        <fullName evidence="2">(2Fe-2S)-binding protein</fullName>
    </submittedName>
</protein>
<accession>A0A916W7J7</accession>
<reference evidence="2" key="1">
    <citation type="journal article" date="2014" name="Int. J. Syst. Evol. Microbiol.">
        <title>Complete genome sequence of Corynebacterium casei LMG S-19264T (=DSM 44701T), isolated from a smear-ripened cheese.</title>
        <authorList>
            <consortium name="US DOE Joint Genome Institute (JGI-PGF)"/>
            <person name="Walter F."/>
            <person name="Albersmeier A."/>
            <person name="Kalinowski J."/>
            <person name="Ruckert C."/>
        </authorList>
    </citation>
    <scope>NUCLEOTIDE SEQUENCE</scope>
    <source>
        <strain evidence="2">CGMCC 1.12408</strain>
    </source>
</reference>
<dbReference type="InterPro" id="IPR036010">
    <property type="entry name" value="2Fe-2S_ferredoxin-like_sf"/>
</dbReference>
<evidence type="ECO:0000313" key="3">
    <source>
        <dbReference type="Proteomes" id="UP000613512"/>
    </source>
</evidence>
<name>A0A916W7J7_9BACI</name>
<dbReference type="Gene3D" id="3.10.20.440">
    <property type="entry name" value="2Fe-2S iron-sulphur cluster binding domain, sarcosine oxidase, alpha subunit, N-terminal domain"/>
    <property type="match status" value="1"/>
</dbReference>
<keyword evidence="3" id="KW-1185">Reference proteome</keyword>
<organism evidence="2 3">
    <name type="scientific">Ornithinibacillus halotolerans</name>
    <dbReference type="NCBI Taxonomy" id="1274357"/>
    <lineage>
        <taxon>Bacteria</taxon>
        <taxon>Bacillati</taxon>
        <taxon>Bacillota</taxon>
        <taxon>Bacilli</taxon>
        <taxon>Bacillales</taxon>
        <taxon>Bacillaceae</taxon>
        <taxon>Ornithinibacillus</taxon>
    </lineage>
</organism>
<comment type="caution">
    <text evidence="2">The sequence shown here is derived from an EMBL/GenBank/DDBJ whole genome shotgun (WGS) entry which is preliminary data.</text>
</comment>
<dbReference type="Pfam" id="PF13510">
    <property type="entry name" value="Fer2_4"/>
    <property type="match status" value="1"/>
</dbReference>
<dbReference type="Proteomes" id="UP000613512">
    <property type="component" value="Unassembled WGS sequence"/>
</dbReference>
<sequence length="126" mass="14156">MTNRIVDHPVLGKLEERQKVQFEFDGKTYEGYENDTIASALLAHGIRTLRKHEESGNPRGIYCNIGHCFECRVTVNGETNVRACLTPIKANMIVESGQVQPHPLNPSQEGDIPKTYAEYLEQEGRG</sequence>
<keyword evidence="1" id="KW-0560">Oxidoreductase</keyword>